<evidence type="ECO:0000313" key="3">
    <source>
        <dbReference type="Proteomes" id="UP000037035"/>
    </source>
</evidence>
<keyword evidence="3" id="KW-1185">Reference proteome</keyword>
<feature type="non-terminal residue" evidence="2">
    <location>
        <position position="1"/>
    </location>
</feature>
<accession>A0A0L6VBH1</accession>
<feature type="region of interest" description="Disordered" evidence="1">
    <location>
        <begin position="25"/>
        <end position="54"/>
    </location>
</feature>
<dbReference type="AlphaFoldDB" id="A0A0L6VBH1"/>
<dbReference type="VEuPathDB" id="FungiDB:VP01_1992g1"/>
<sequence>TESEILALLMCMMGEERAQQLAMEETLRQTQTRLDDTAGHQNPAPAPPPASNPVLAKPQLFYGTPGDASEVFFGHIGLHAVTYPERFPTKGRFAILSMRDYAENLSQPYLEKLL</sequence>
<reference evidence="2 3" key="1">
    <citation type="submission" date="2015-08" db="EMBL/GenBank/DDBJ databases">
        <title>Next Generation Sequencing and Analysis of the Genome of Puccinia sorghi L Schw, the Causal Agent of Maize Common Rust.</title>
        <authorList>
            <person name="Rochi L."/>
            <person name="Burguener G."/>
            <person name="Darino M."/>
            <person name="Turjanski A."/>
            <person name="Kreff E."/>
            <person name="Dieguez M.J."/>
            <person name="Sacco F."/>
        </authorList>
    </citation>
    <scope>NUCLEOTIDE SEQUENCE [LARGE SCALE GENOMIC DNA]</scope>
    <source>
        <strain evidence="2 3">RO10H11247</strain>
    </source>
</reference>
<evidence type="ECO:0000313" key="2">
    <source>
        <dbReference type="EMBL" id="KNZ58141.1"/>
    </source>
</evidence>
<gene>
    <name evidence="2" type="ORF">VP01_1992g1</name>
</gene>
<name>A0A0L6VBH1_9BASI</name>
<organism evidence="2 3">
    <name type="scientific">Puccinia sorghi</name>
    <dbReference type="NCBI Taxonomy" id="27349"/>
    <lineage>
        <taxon>Eukaryota</taxon>
        <taxon>Fungi</taxon>
        <taxon>Dikarya</taxon>
        <taxon>Basidiomycota</taxon>
        <taxon>Pucciniomycotina</taxon>
        <taxon>Pucciniomycetes</taxon>
        <taxon>Pucciniales</taxon>
        <taxon>Pucciniaceae</taxon>
        <taxon>Puccinia</taxon>
    </lineage>
</organism>
<protein>
    <submittedName>
        <fullName evidence="2">Uncharacterized protein</fullName>
    </submittedName>
</protein>
<dbReference type="OrthoDB" id="4847360at2759"/>
<comment type="caution">
    <text evidence="2">The sequence shown here is derived from an EMBL/GenBank/DDBJ whole genome shotgun (WGS) entry which is preliminary data.</text>
</comment>
<evidence type="ECO:0000256" key="1">
    <source>
        <dbReference type="SAM" id="MobiDB-lite"/>
    </source>
</evidence>
<dbReference type="EMBL" id="LAVV01006828">
    <property type="protein sequence ID" value="KNZ58141.1"/>
    <property type="molecule type" value="Genomic_DNA"/>
</dbReference>
<proteinExistence type="predicted"/>
<dbReference type="Proteomes" id="UP000037035">
    <property type="component" value="Unassembled WGS sequence"/>
</dbReference>